<protein>
    <submittedName>
        <fullName evidence="1 4">Uncharacterized protein</fullName>
    </submittedName>
</protein>
<evidence type="ECO:0000313" key="4">
    <source>
        <dbReference type="WBParaSite" id="DME_0000911401-mRNA-1"/>
    </source>
</evidence>
<dbReference type="WBParaSite" id="DME_0000911401-mRNA-1">
    <property type="protein sequence ID" value="DME_0000911401-mRNA-1"/>
    <property type="gene ID" value="DME_0000911401"/>
</dbReference>
<name>A0A0N4UMN0_DRAME</name>
<dbReference type="InterPro" id="IPR035161">
    <property type="entry name" value="DUF5332"/>
</dbReference>
<evidence type="ECO:0000313" key="1">
    <source>
        <dbReference type="EMBL" id="VDN60645.1"/>
    </source>
</evidence>
<dbReference type="Proteomes" id="UP000274756">
    <property type="component" value="Unassembled WGS sequence"/>
</dbReference>
<dbReference type="PANTHER" id="PTHR38612:SF2">
    <property type="entry name" value="PROTEIN DCT-5"/>
    <property type="match status" value="1"/>
</dbReference>
<gene>
    <name evidence="1" type="ORF">DME_LOCUS10618</name>
</gene>
<dbReference type="EMBL" id="UYYG01001229">
    <property type="protein sequence ID" value="VDN60645.1"/>
    <property type="molecule type" value="Genomic_DNA"/>
</dbReference>
<sequence>MFETVIKEFNFACMATKCRPYCLTCDHCQYALEQISNFASGSKTKISNRMCPKMEACSRECLKEDVFRVVSCAKLRCTIFCFNGDCPQCSGIAKRIFVRVCRNYDIPNMPNVQFNGTCQELFSSVIKHYLDTRQSNN</sequence>
<evidence type="ECO:0000313" key="2">
    <source>
        <dbReference type="Proteomes" id="UP000038040"/>
    </source>
</evidence>
<evidence type="ECO:0000313" key="3">
    <source>
        <dbReference type="Proteomes" id="UP000274756"/>
    </source>
</evidence>
<organism evidence="2 4">
    <name type="scientific">Dracunculus medinensis</name>
    <name type="common">Guinea worm</name>
    <dbReference type="NCBI Taxonomy" id="318479"/>
    <lineage>
        <taxon>Eukaryota</taxon>
        <taxon>Metazoa</taxon>
        <taxon>Ecdysozoa</taxon>
        <taxon>Nematoda</taxon>
        <taxon>Chromadorea</taxon>
        <taxon>Rhabditida</taxon>
        <taxon>Spirurina</taxon>
        <taxon>Dracunculoidea</taxon>
        <taxon>Dracunculidae</taxon>
        <taxon>Dracunculus</taxon>
    </lineage>
</organism>
<dbReference type="Proteomes" id="UP000038040">
    <property type="component" value="Unplaced"/>
</dbReference>
<dbReference type="AlphaFoldDB" id="A0A0N4UMN0"/>
<keyword evidence="3" id="KW-1185">Reference proteome</keyword>
<reference evidence="1 3" key="2">
    <citation type="submission" date="2018-11" db="EMBL/GenBank/DDBJ databases">
        <authorList>
            <consortium name="Pathogen Informatics"/>
        </authorList>
    </citation>
    <scope>NUCLEOTIDE SEQUENCE [LARGE SCALE GENOMIC DNA]</scope>
</reference>
<proteinExistence type="predicted"/>
<dbReference type="Pfam" id="PF17266">
    <property type="entry name" value="DUF5332"/>
    <property type="match status" value="1"/>
</dbReference>
<dbReference type="PANTHER" id="PTHR38612">
    <property type="entry name" value="PROTEIN DCT-5-RELATED"/>
    <property type="match status" value="1"/>
</dbReference>
<dbReference type="OrthoDB" id="5840377at2759"/>
<accession>A0A0N4UMN0</accession>
<reference evidence="4" key="1">
    <citation type="submission" date="2017-02" db="UniProtKB">
        <authorList>
            <consortium name="WormBaseParasite"/>
        </authorList>
    </citation>
    <scope>IDENTIFICATION</scope>
</reference>